<dbReference type="PANTHER" id="PTHR30473:SF1">
    <property type="entry name" value="PHOH-LIKE PROTEIN"/>
    <property type="match status" value="1"/>
</dbReference>
<keyword evidence="9" id="KW-1185">Reference proteome</keyword>
<evidence type="ECO:0000256" key="5">
    <source>
        <dbReference type="ARBA" id="ARBA00022840"/>
    </source>
</evidence>
<keyword evidence="4" id="KW-0547">Nucleotide-binding</keyword>
<dbReference type="RefSeq" id="WP_169277347.1">
    <property type="nucleotide sequence ID" value="NZ_JABBCP010000002.1"/>
</dbReference>
<keyword evidence="3" id="KW-0963">Cytoplasm</keyword>
<evidence type="ECO:0000313" key="8">
    <source>
        <dbReference type="EMBL" id="NMF55721.1"/>
    </source>
</evidence>
<name>A0A7X9UC14_9ACTN</name>
<dbReference type="GO" id="GO:0005524">
    <property type="term" value="F:ATP binding"/>
    <property type="evidence" value="ECO:0007669"/>
    <property type="project" value="UniProtKB-KW"/>
</dbReference>
<sequence>MNSTQVRVTVPEGIDAGLITGPQDSLIRALEKRARAEITVRGATISIMGPARCCEALVKLFEHLFELAAFGDAPNVEDSVRLLDSLLKRGGDASGMAQDVILTYRGKCIRPKTVGQKRYIEAIRSHAMTFCIGPAGTGKTYLAMAMAIAALQRHDVGRIVLTRPVVEAGENLGFLPGTLEDKVDPYVRPLFDALLDMMDSERASQLVERGVIEIAPLAYMRGRTLNDAFVVLDEAQNTTPEQMKMFLTRLGFNSTFVITGDASQRDLIGRPDGLSHIQDILGDLDQISFIHLDSADVVRHSLVGRIVEAYDSYEQKRAAGGGRHGKGSVHGRAHQ</sequence>
<accession>A0A7X9UC14</accession>
<dbReference type="Proteomes" id="UP000546970">
    <property type="component" value="Unassembled WGS sequence"/>
</dbReference>
<dbReference type="GO" id="GO:0005829">
    <property type="term" value="C:cytosol"/>
    <property type="evidence" value="ECO:0007669"/>
    <property type="project" value="TreeGrafter"/>
</dbReference>
<evidence type="ECO:0000256" key="2">
    <source>
        <dbReference type="ARBA" id="ARBA00010393"/>
    </source>
</evidence>
<evidence type="ECO:0000259" key="7">
    <source>
        <dbReference type="Pfam" id="PF02562"/>
    </source>
</evidence>
<dbReference type="Pfam" id="PF02562">
    <property type="entry name" value="PhoH"/>
    <property type="match status" value="1"/>
</dbReference>
<dbReference type="InterPro" id="IPR051451">
    <property type="entry name" value="PhoH2-like"/>
</dbReference>
<comment type="caution">
    <text evidence="8">The sequence shown here is derived from an EMBL/GenBank/DDBJ whole genome shotgun (WGS) entry which is preliminary data.</text>
</comment>
<dbReference type="InterPro" id="IPR003714">
    <property type="entry name" value="PhoH"/>
</dbReference>
<evidence type="ECO:0000256" key="3">
    <source>
        <dbReference type="ARBA" id="ARBA00022490"/>
    </source>
</evidence>
<evidence type="ECO:0000256" key="4">
    <source>
        <dbReference type="ARBA" id="ARBA00022741"/>
    </source>
</evidence>
<dbReference type="EMBL" id="JABBCP010000002">
    <property type="protein sequence ID" value="NMF55721.1"/>
    <property type="molecule type" value="Genomic_DNA"/>
</dbReference>
<dbReference type="InterPro" id="IPR027417">
    <property type="entry name" value="P-loop_NTPase"/>
</dbReference>
<evidence type="ECO:0000256" key="1">
    <source>
        <dbReference type="ARBA" id="ARBA00004496"/>
    </source>
</evidence>
<dbReference type="PANTHER" id="PTHR30473">
    <property type="entry name" value="PROTEIN PHOH"/>
    <property type="match status" value="1"/>
</dbReference>
<dbReference type="SUPFAM" id="SSF52540">
    <property type="entry name" value="P-loop containing nucleoside triphosphate hydrolases"/>
    <property type="match status" value="1"/>
</dbReference>
<evidence type="ECO:0000256" key="6">
    <source>
        <dbReference type="ARBA" id="ARBA00039970"/>
    </source>
</evidence>
<dbReference type="FunFam" id="3.40.50.300:FF:000013">
    <property type="entry name" value="PhoH family ATPase"/>
    <property type="match status" value="1"/>
</dbReference>
<comment type="subcellular location">
    <subcellularLocation>
        <location evidence="1">Cytoplasm</location>
    </subcellularLocation>
</comment>
<organism evidence="8 9">
    <name type="scientific">Collinsella acetigenes</name>
    <dbReference type="NCBI Taxonomy" id="2713419"/>
    <lineage>
        <taxon>Bacteria</taxon>
        <taxon>Bacillati</taxon>
        <taxon>Actinomycetota</taxon>
        <taxon>Coriobacteriia</taxon>
        <taxon>Coriobacteriales</taxon>
        <taxon>Coriobacteriaceae</taxon>
        <taxon>Collinsella</taxon>
    </lineage>
</organism>
<feature type="domain" description="PhoH-like protein" evidence="7">
    <location>
        <begin position="109"/>
        <end position="311"/>
    </location>
</feature>
<gene>
    <name evidence="8" type="ORF">HF320_05185</name>
</gene>
<evidence type="ECO:0000313" key="9">
    <source>
        <dbReference type="Proteomes" id="UP000546970"/>
    </source>
</evidence>
<protein>
    <recommendedName>
        <fullName evidence="6">PhoH-like protein</fullName>
    </recommendedName>
</protein>
<reference evidence="8 9" key="1">
    <citation type="submission" date="2020-04" db="EMBL/GenBank/DDBJ databases">
        <title>Collinsella sp. KGMB02528 nov., an anaerobic actinobacterium isolated from human feces.</title>
        <authorList>
            <person name="Han K.-I."/>
            <person name="Eom M.K."/>
            <person name="Kim J.-S."/>
            <person name="Lee K.C."/>
            <person name="Suh M.K."/>
            <person name="Park S.-H."/>
            <person name="Lee J.H."/>
            <person name="Kang S.W."/>
            <person name="Park J.-E."/>
            <person name="Oh B.S."/>
            <person name="Yu S.Y."/>
            <person name="Choi S.-H."/>
            <person name="Lee D.H."/>
            <person name="Yoon H."/>
            <person name="Kim B.-Y."/>
            <person name="Lee J.H."/>
            <person name="Lee J.-S."/>
        </authorList>
    </citation>
    <scope>NUCLEOTIDE SEQUENCE [LARGE SCALE GENOMIC DNA]</scope>
    <source>
        <strain evidence="8 9">KGMB02528</strain>
    </source>
</reference>
<keyword evidence="5" id="KW-0067">ATP-binding</keyword>
<dbReference type="Gene3D" id="3.40.50.300">
    <property type="entry name" value="P-loop containing nucleotide triphosphate hydrolases"/>
    <property type="match status" value="1"/>
</dbReference>
<comment type="similarity">
    <text evidence="2">Belongs to the PhoH family.</text>
</comment>
<proteinExistence type="inferred from homology"/>
<dbReference type="AlphaFoldDB" id="A0A7X9UC14"/>